<dbReference type="Proteomes" id="UP000297348">
    <property type="component" value="Unassembled WGS sequence"/>
</dbReference>
<keyword evidence="2" id="KW-1185">Reference proteome</keyword>
<proteinExistence type="predicted"/>
<comment type="caution">
    <text evidence="1">The sequence shown here is derived from an EMBL/GenBank/DDBJ whole genome shotgun (WGS) entry which is preliminary data.</text>
</comment>
<dbReference type="AlphaFoldDB" id="A0A4Z0J7Y7"/>
<dbReference type="EMBL" id="RKLX01000013">
    <property type="protein sequence ID" value="TGD18366.1"/>
    <property type="molecule type" value="Genomic_DNA"/>
</dbReference>
<name>A0A4Z0J7Y7_9LACO</name>
<sequence length="74" mass="8611">MTILMIKKVRYPKLFLRTWKKLRKNYDTAKMTQAIALIVAEDHEMLTRQVKWHTPKGNHAGDCRGLIFGSAPKD</sequence>
<organism evidence="1 2">
    <name type="scientific">Levilactobacillus suantsaiihabitans</name>
    <dbReference type="NCBI Taxonomy" id="2487722"/>
    <lineage>
        <taxon>Bacteria</taxon>
        <taxon>Bacillati</taxon>
        <taxon>Bacillota</taxon>
        <taxon>Bacilli</taxon>
        <taxon>Lactobacillales</taxon>
        <taxon>Lactobacillaceae</taxon>
        <taxon>Levilactobacillus</taxon>
    </lineage>
</organism>
<gene>
    <name evidence="1" type="ORF">EGT51_08620</name>
</gene>
<reference evidence="1 2" key="1">
    <citation type="submission" date="2018-10" db="EMBL/GenBank/DDBJ databases">
        <title>Lactobacillus sp. R7 and Lactobacillus sp. R19 isolated from fermented mustard green product of Taiwan.</title>
        <authorList>
            <person name="Lin S.-T."/>
        </authorList>
    </citation>
    <scope>NUCLEOTIDE SEQUENCE [LARGE SCALE GENOMIC DNA]</scope>
    <source>
        <strain evidence="1 2">BCRC 81129</strain>
    </source>
</reference>
<evidence type="ECO:0000313" key="2">
    <source>
        <dbReference type="Proteomes" id="UP000297348"/>
    </source>
</evidence>
<evidence type="ECO:0000313" key="1">
    <source>
        <dbReference type="EMBL" id="TGD18366.1"/>
    </source>
</evidence>
<protein>
    <submittedName>
        <fullName evidence="1">Uncharacterized protein</fullName>
    </submittedName>
</protein>
<accession>A0A4Z0J7Y7</accession>